<name>A0A174V9Y6_9FIRM</name>
<sequence>MVEGLLYGEMAFHYAMLMVDIAGSHQIQITLMAVLEVLVEVVDVSTIPVATVVQMVILVEGGPVLQEVPVQEGPDKAVPPEHLESHRAHYILAEVPEEPVSVGQAQRLMLVVLVLVAGPMEAAGMLSEVLLRLIREVAEVAEVALGILKCLEVLVAQESFY</sequence>
<dbReference type="EMBL" id="CZAB01000159">
    <property type="protein sequence ID" value="CUQ28908.1"/>
    <property type="molecule type" value="Genomic_DNA"/>
</dbReference>
<dbReference type="AlphaFoldDB" id="A0A174V9Y6"/>
<accession>A0A174V9Y6</accession>
<evidence type="ECO:0000313" key="2">
    <source>
        <dbReference type="Proteomes" id="UP000095512"/>
    </source>
</evidence>
<protein>
    <submittedName>
        <fullName evidence="1">Uncharacterized protein</fullName>
    </submittedName>
</protein>
<organism evidence="1 2">
    <name type="scientific">Enterocloster clostridioformis</name>
    <dbReference type="NCBI Taxonomy" id="1531"/>
    <lineage>
        <taxon>Bacteria</taxon>
        <taxon>Bacillati</taxon>
        <taxon>Bacillota</taxon>
        <taxon>Clostridia</taxon>
        <taxon>Lachnospirales</taxon>
        <taxon>Lachnospiraceae</taxon>
        <taxon>Enterocloster</taxon>
    </lineage>
</organism>
<gene>
    <name evidence="1" type="ORF">ERS852480_05343</name>
</gene>
<evidence type="ECO:0000313" key="1">
    <source>
        <dbReference type="EMBL" id="CUQ28908.1"/>
    </source>
</evidence>
<dbReference type="Proteomes" id="UP000095512">
    <property type="component" value="Unassembled WGS sequence"/>
</dbReference>
<reference evidence="1 2" key="1">
    <citation type="submission" date="2015-09" db="EMBL/GenBank/DDBJ databases">
        <authorList>
            <consortium name="Pathogen Informatics"/>
        </authorList>
    </citation>
    <scope>NUCLEOTIDE SEQUENCE [LARGE SCALE GENOMIC DNA]</scope>
    <source>
        <strain evidence="1 2">2789STDY5834865</strain>
    </source>
</reference>
<proteinExistence type="predicted"/>